<evidence type="ECO:0000313" key="3">
    <source>
        <dbReference type="EMBL" id="KFG30485.1"/>
    </source>
</evidence>
<evidence type="ECO:0000256" key="1">
    <source>
        <dbReference type="ARBA" id="ARBA00004123"/>
    </source>
</evidence>
<accession>A0A086JEB7</accession>
<organism evidence="3 4">
    <name type="scientific">Toxoplasma gondii FOU</name>
    <dbReference type="NCBI Taxonomy" id="943167"/>
    <lineage>
        <taxon>Eukaryota</taxon>
        <taxon>Sar</taxon>
        <taxon>Alveolata</taxon>
        <taxon>Apicomplexa</taxon>
        <taxon>Conoidasida</taxon>
        <taxon>Coccidia</taxon>
        <taxon>Eucoccidiorida</taxon>
        <taxon>Eimeriorina</taxon>
        <taxon>Sarcocystidae</taxon>
        <taxon>Toxoplasma</taxon>
    </lineage>
</organism>
<comment type="caution">
    <text evidence="3">The sequence shown here is derived from an EMBL/GenBank/DDBJ whole genome shotgun (WGS) entry which is preliminary data.</text>
</comment>
<evidence type="ECO:0000256" key="2">
    <source>
        <dbReference type="ARBA" id="ARBA00023242"/>
    </source>
</evidence>
<keyword evidence="2" id="KW-0539">Nucleus</keyword>
<dbReference type="InterPro" id="IPR035542">
    <property type="entry name" value="CRIP"/>
</dbReference>
<dbReference type="GO" id="GO:0016853">
    <property type="term" value="F:isomerase activity"/>
    <property type="evidence" value="ECO:0007669"/>
    <property type="project" value="UniProtKB-KW"/>
</dbReference>
<name>A0A086JEB7_TOXGO</name>
<protein>
    <submittedName>
        <fullName evidence="3">Putative peptidyl-prolyl cis-trans isomerase</fullName>
    </submittedName>
</protein>
<sequence>MSRGSCLQDSIRFVYKPIPAQTRRWAIQNRRCGPIRILHTFVLDDPFEDPAFLEDAPSSPVPLVEEVGSDDEELDEVLVLEKIEKKEADARKVTLEILGDLPDADAKPPDNVLFVAKLNPVTQDEDLQTVFSRWVGEGTTEELLEKKENAGK</sequence>
<comment type="subcellular location">
    <subcellularLocation>
        <location evidence="1">Nucleus</location>
    </subcellularLocation>
</comment>
<dbReference type="GO" id="GO:0005634">
    <property type="term" value="C:nucleus"/>
    <property type="evidence" value="ECO:0007669"/>
    <property type="project" value="UniProtKB-SubCell"/>
</dbReference>
<dbReference type="AlphaFoldDB" id="A0A086JEB7"/>
<keyword evidence="3" id="KW-0413">Isomerase</keyword>
<reference evidence="3 4" key="1">
    <citation type="submission" date="2014-07" db="EMBL/GenBank/DDBJ databases">
        <authorList>
            <person name="Sibley D."/>
            <person name="Venepally P."/>
            <person name="Karamycheva S."/>
            <person name="Hadjithomas M."/>
            <person name="Khan A."/>
            <person name="Brunk B."/>
            <person name="Roos D."/>
            <person name="Caler E."/>
            <person name="Lorenzi H."/>
        </authorList>
    </citation>
    <scope>NUCLEOTIDE SEQUENCE [LARGE SCALE GENOMIC DNA]</scope>
    <source>
        <strain evidence="3 4">FOU</strain>
    </source>
</reference>
<dbReference type="EMBL" id="AEYH02003195">
    <property type="protein sequence ID" value="KFG30485.1"/>
    <property type="molecule type" value="Genomic_DNA"/>
</dbReference>
<dbReference type="VEuPathDB" id="ToxoDB:TGFOU_358540"/>
<evidence type="ECO:0000313" key="4">
    <source>
        <dbReference type="Proteomes" id="UP000028838"/>
    </source>
</evidence>
<gene>
    <name evidence="3" type="ORF">TGFOU_358540</name>
</gene>
<dbReference type="PANTHER" id="PTHR45843:SF1">
    <property type="entry name" value="PEPTIDYL-PROLYL CIS-TRANS ISOMERASE-LIKE 4"/>
    <property type="match status" value="1"/>
</dbReference>
<dbReference type="PANTHER" id="PTHR45843">
    <property type="entry name" value="PEPTIDYL-PROLYL CIS-TRANS ISOMERASE-LIKE 4"/>
    <property type="match status" value="1"/>
</dbReference>
<dbReference type="Proteomes" id="UP000028838">
    <property type="component" value="Unassembled WGS sequence"/>
</dbReference>
<proteinExistence type="predicted"/>